<accession>A0ACA9SSN3</accession>
<reference evidence="1" key="1">
    <citation type="submission" date="2021-06" db="EMBL/GenBank/DDBJ databases">
        <authorList>
            <person name="Kallberg Y."/>
            <person name="Tangrot J."/>
            <person name="Rosling A."/>
        </authorList>
    </citation>
    <scope>NUCLEOTIDE SEQUENCE</scope>
    <source>
        <strain evidence="1">MA461A</strain>
    </source>
</reference>
<keyword evidence="2" id="KW-1185">Reference proteome</keyword>
<feature type="non-terminal residue" evidence="1">
    <location>
        <position position="1"/>
    </location>
</feature>
<dbReference type="Proteomes" id="UP000789920">
    <property type="component" value="Unassembled WGS sequence"/>
</dbReference>
<protein>
    <submittedName>
        <fullName evidence="1">29236_t:CDS:1</fullName>
    </submittedName>
</protein>
<feature type="non-terminal residue" evidence="1">
    <location>
        <position position="47"/>
    </location>
</feature>
<organism evidence="1 2">
    <name type="scientific">Racocetra persica</name>
    <dbReference type="NCBI Taxonomy" id="160502"/>
    <lineage>
        <taxon>Eukaryota</taxon>
        <taxon>Fungi</taxon>
        <taxon>Fungi incertae sedis</taxon>
        <taxon>Mucoromycota</taxon>
        <taxon>Glomeromycotina</taxon>
        <taxon>Glomeromycetes</taxon>
        <taxon>Diversisporales</taxon>
        <taxon>Gigasporaceae</taxon>
        <taxon>Racocetra</taxon>
    </lineage>
</organism>
<name>A0ACA9SSN3_9GLOM</name>
<comment type="caution">
    <text evidence="1">The sequence shown here is derived from an EMBL/GenBank/DDBJ whole genome shotgun (WGS) entry which is preliminary data.</text>
</comment>
<proteinExistence type="predicted"/>
<evidence type="ECO:0000313" key="2">
    <source>
        <dbReference type="Proteomes" id="UP000789920"/>
    </source>
</evidence>
<evidence type="ECO:0000313" key="1">
    <source>
        <dbReference type="EMBL" id="CAG8846451.1"/>
    </source>
</evidence>
<gene>
    <name evidence="1" type="ORF">RPERSI_LOCUS34150</name>
</gene>
<dbReference type="EMBL" id="CAJVQC010151323">
    <property type="protein sequence ID" value="CAG8846451.1"/>
    <property type="molecule type" value="Genomic_DNA"/>
</dbReference>
<sequence>RIVFEKWQAGNIRVLFIKDNKIVDMPNGYKFRYSYGDKYEDRNKGAN</sequence>